<organism evidence="2 3">
    <name type="scientific">Undibacterium hunanense</name>
    <dbReference type="NCBI Taxonomy" id="2762292"/>
    <lineage>
        <taxon>Bacteria</taxon>
        <taxon>Pseudomonadati</taxon>
        <taxon>Pseudomonadota</taxon>
        <taxon>Betaproteobacteria</taxon>
        <taxon>Burkholderiales</taxon>
        <taxon>Oxalobacteraceae</taxon>
        <taxon>Undibacterium</taxon>
    </lineage>
</organism>
<gene>
    <name evidence="2" type="ORF">H8L32_21930</name>
</gene>
<evidence type="ECO:0000313" key="3">
    <source>
        <dbReference type="Proteomes" id="UP000650424"/>
    </source>
</evidence>
<dbReference type="NCBIfam" id="TIGR04215">
    <property type="entry name" value="choice_anch_A"/>
    <property type="match status" value="1"/>
</dbReference>
<dbReference type="RefSeq" id="WP_186949402.1">
    <property type="nucleotide sequence ID" value="NZ_JACOGF010000013.1"/>
</dbReference>
<accession>A0ABR6ZWD8</accession>
<dbReference type="Pfam" id="PF20597">
    <property type="entry name" value="pAdhesive_15"/>
    <property type="match status" value="1"/>
</dbReference>
<keyword evidence="3" id="KW-1185">Reference proteome</keyword>
<dbReference type="EMBL" id="JACOGF010000013">
    <property type="protein sequence ID" value="MBC3920140.1"/>
    <property type="molecule type" value="Genomic_DNA"/>
</dbReference>
<reference evidence="2 3" key="1">
    <citation type="submission" date="2020-08" db="EMBL/GenBank/DDBJ databases">
        <title>Novel species isolated from subtropical streams in China.</title>
        <authorList>
            <person name="Lu H."/>
        </authorList>
    </citation>
    <scope>NUCLEOTIDE SEQUENCE [LARGE SCALE GENOMIC DNA]</scope>
    <source>
        <strain evidence="2 3">CY18W</strain>
    </source>
</reference>
<protein>
    <submittedName>
        <fullName evidence="2">Choice-of-anchor A family protein</fullName>
    </submittedName>
</protein>
<proteinExistence type="predicted"/>
<evidence type="ECO:0000313" key="2">
    <source>
        <dbReference type="EMBL" id="MBC3920140.1"/>
    </source>
</evidence>
<comment type="caution">
    <text evidence="2">The sequence shown here is derived from an EMBL/GenBank/DDBJ whole genome shotgun (WGS) entry which is preliminary data.</text>
</comment>
<dbReference type="Proteomes" id="UP000650424">
    <property type="component" value="Unassembled WGS sequence"/>
</dbReference>
<feature type="domain" description="Choice-of-anchor A" evidence="1">
    <location>
        <begin position="59"/>
        <end position="305"/>
    </location>
</feature>
<dbReference type="InterPro" id="IPR026588">
    <property type="entry name" value="Choice_anch_A"/>
</dbReference>
<name>A0ABR6ZWD8_9BURK</name>
<sequence length="314" mass="33046">MTYTMLHTANNGSIKLQQRWHQLRQLSQLRQLLTGITVSLGISLSLGLAQTASAQQVDLGVAGQFAGFFFGDATASAMDVEGRLAVGGNLSIAAASVGGRVNPNDTRAALIVAGNVASFNGGGMGSSTNNSYGIYSGTLGPASKVPAYLDLRKAAVGPIDFEAERTYLSVLSQQLRTAPATGTVSRLYSDVTLTGSNQDVEIFNLTADQVKSGYSFILVNVKPTSYLILNLASDAQRTIKFGITMTAMSGRHDKVLVNMYDAELVNFITVGVFGSILAPYGCVKNSSGHLEGTLIAASWNATMEIGNTLFVPSN</sequence>
<evidence type="ECO:0000259" key="1">
    <source>
        <dbReference type="Pfam" id="PF20597"/>
    </source>
</evidence>